<dbReference type="AlphaFoldDB" id="A0AA39QUE1"/>
<comment type="subcellular location">
    <subcellularLocation>
        <location evidence="1">Mitochondrion matrix</location>
        <location evidence="1">Mitochondrion nucleoid</location>
    </subcellularLocation>
</comment>
<protein>
    <recommendedName>
        <fullName evidence="3">Mitochondrial genome maintenance protein MGM101</fullName>
    </recommendedName>
</protein>
<dbReference type="GO" id="GO:0036297">
    <property type="term" value="P:interstrand cross-link repair"/>
    <property type="evidence" value="ECO:0007669"/>
    <property type="project" value="TreeGrafter"/>
</dbReference>
<evidence type="ECO:0000256" key="2">
    <source>
        <dbReference type="ARBA" id="ARBA00007053"/>
    </source>
</evidence>
<evidence type="ECO:0000256" key="9">
    <source>
        <dbReference type="ARBA" id="ARBA00023271"/>
    </source>
</evidence>
<keyword evidence="7" id="KW-0496">Mitochondrion</keyword>
<evidence type="ECO:0000256" key="6">
    <source>
        <dbReference type="ARBA" id="ARBA00023125"/>
    </source>
</evidence>
<dbReference type="GO" id="GO:0000262">
    <property type="term" value="C:mitochondrial chromosome"/>
    <property type="evidence" value="ECO:0007669"/>
    <property type="project" value="InterPro"/>
</dbReference>
<gene>
    <name evidence="11" type="ORF">JMJ35_008800</name>
</gene>
<evidence type="ECO:0000256" key="7">
    <source>
        <dbReference type="ARBA" id="ARBA00023128"/>
    </source>
</evidence>
<comment type="similarity">
    <text evidence="2">Belongs to the MGM101 family.</text>
</comment>
<comment type="caution">
    <text evidence="11">The sequence shown here is derived from an EMBL/GenBank/DDBJ whole genome shotgun (WGS) entry which is preliminary data.</text>
</comment>
<dbReference type="Pfam" id="PF06420">
    <property type="entry name" value="Mgm101p"/>
    <property type="match status" value="1"/>
</dbReference>
<dbReference type="PANTHER" id="PTHR31404:SF0">
    <property type="entry name" value="MITOCHONDRIAL GENOME MAINTENANCE PROTEIN MGM101"/>
    <property type="match status" value="1"/>
</dbReference>
<dbReference type="PANTHER" id="PTHR31404">
    <property type="entry name" value="MITOCHONDRIAL GENOME MAINTENANCE PROTEIN MGM101"/>
    <property type="match status" value="1"/>
</dbReference>
<keyword evidence="9" id="KW-1135">Mitochondrion nucleoid</keyword>
<evidence type="ECO:0000256" key="10">
    <source>
        <dbReference type="SAM" id="MobiDB-lite"/>
    </source>
</evidence>
<evidence type="ECO:0000256" key="4">
    <source>
        <dbReference type="ARBA" id="ARBA00022763"/>
    </source>
</evidence>
<keyword evidence="4" id="KW-0227">DNA damage</keyword>
<accession>A0AA39QUE1</accession>
<keyword evidence="6" id="KW-0238">DNA-binding</keyword>
<keyword evidence="8" id="KW-0234">DNA repair</keyword>
<evidence type="ECO:0000256" key="5">
    <source>
        <dbReference type="ARBA" id="ARBA00022946"/>
    </source>
</evidence>
<evidence type="ECO:0000313" key="11">
    <source>
        <dbReference type="EMBL" id="KAK0508524.1"/>
    </source>
</evidence>
<feature type="region of interest" description="Disordered" evidence="10">
    <location>
        <begin position="33"/>
        <end position="113"/>
    </location>
</feature>
<keyword evidence="12" id="KW-1185">Reference proteome</keyword>
<name>A0AA39QUE1_9LECA</name>
<dbReference type="Proteomes" id="UP001166286">
    <property type="component" value="Unassembled WGS sequence"/>
</dbReference>
<reference evidence="11" key="1">
    <citation type="submission" date="2023-03" db="EMBL/GenBank/DDBJ databases">
        <title>Complete genome of Cladonia borealis.</title>
        <authorList>
            <person name="Park H."/>
        </authorList>
    </citation>
    <scope>NUCLEOTIDE SEQUENCE</scope>
    <source>
        <strain evidence="11">ANT050790</strain>
    </source>
</reference>
<dbReference type="InterPro" id="IPR009446">
    <property type="entry name" value="Mgm101"/>
</dbReference>
<organism evidence="11 12">
    <name type="scientific">Cladonia borealis</name>
    <dbReference type="NCBI Taxonomy" id="184061"/>
    <lineage>
        <taxon>Eukaryota</taxon>
        <taxon>Fungi</taxon>
        <taxon>Dikarya</taxon>
        <taxon>Ascomycota</taxon>
        <taxon>Pezizomycotina</taxon>
        <taxon>Lecanoromycetes</taxon>
        <taxon>OSLEUM clade</taxon>
        <taxon>Lecanoromycetidae</taxon>
        <taxon>Lecanorales</taxon>
        <taxon>Lecanorineae</taxon>
        <taxon>Cladoniaceae</taxon>
        <taxon>Cladonia</taxon>
    </lineage>
</organism>
<dbReference type="EMBL" id="JAFEKC020000020">
    <property type="protein sequence ID" value="KAK0508524.1"/>
    <property type="molecule type" value="Genomic_DNA"/>
</dbReference>
<evidence type="ECO:0000313" key="12">
    <source>
        <dbReference type="Proteomes" id="UP001166286"/>
    </source>
</evidence>
<evidence type="ECO:0000256" key="8">
    <source>
        <dbReference type="ARBA" id="ARBA00023204"/>
    </source>
</evidence>
<proteinExistence type="inferred from homology"/>
<sequence>MATLTLRKASWCLQIARTSRTFTVSFTTALPRGGKPGHLPQDFANPLHDSIPSPRTSRHDSTRGSANHADARRAFTSTRVYRAQQAEAASPASKTTALDPQPPEKKETINVTDLSDGLKDESMLLDEGHRQVDWSRSFHGLSKEAFSPEAAKALLAPIHPDDIEIKPDGIIYLPEIKYRRILNEAFGPGGWGLAPRGETIVTAKSVTREYALVALGRLVSVARGEQDYFTPEAIPTAVEGCKSTALRRCCKDLGIASELWDPRFVRKFLKECSKEVFVEHQTTKKRKKIFLRKDDAVRFPFKEVKYGQ</sequence>
<keyword evidence="5" id="KW-0809">Transit peptide</keyword>
<evidence type="ECO:0000256" key="3">
    <source>
        <dbReference type="ARBA" id="ARBA00013628"/>
    </source>
</evidence>
<dbReference type="GO" id="GO:0003697">
    <property type="term" value="F:single-stranded DNA binding"/>
    <property type="evidence" value="ECO:0007669"/>
    <property type="project" value="InterPro"/>
</dbReference>
<dbReference type="GO" id="GO:0000725">
    <property type="term" value="P:recombinational repair"/>
    <property type="evidence" value="ECO:0007669"/>
    <property type="project" value="TreeGrafter"/>
</dbReference>
<evidence type="ECO:0000256" key="1">
    <source>
        <dbReference type="ARBA" id="ARBA00004436"/>
    </source>
</evidence>